<organism evidence="2 3">
    <name type="scientific">Amanita muscaria (strain Koide BX008)</name>
    <dbReference type="NCBI Taxonomy" id="946122"/>
    <lineage>
        <taxon>Eukaryota</taxon>
        <taxon>Fungi</taxon>
        <taxon>Dikarya</taxon>
        <taxon>Basidiomycota</taxon>
        <taxon>Agaricomycotina</taxon>
        <taxon>Agaricomycetes</taxon>
        <taxon>Agaricomycetidae</taxon>
        <taxon>Agaricales</taxon>
        <taxon>Pluteineae</taxon>
        <taxon>Amanitaceae</taxon>
        <taxon>Amanita</taxon>
    </lineage>
</organism>
<feature type="compositionally biased region" description="Polar residues" evidence="1">
    <location>
        <begin position="230"/>
        <end position="247"/>
    </location>
</feature>
<sequence length="309" mass="34007">MPRKRWTTPEQRSWLEERIPDFTQAQQDKTMGSFLGVVHQKWQEKWPAEEPTEEEIQAAKGNKERAEASKRKVIEERVKYWFHNNTRGSSSGTGARGVLKLSSTPKLMHPWQAYQNKFYDTKLRPKVDEAWKEYLDKVPYTDPQACASRALNPVLNDLEACDSESDLKDSDLSHMKAMKLERNKKMLEDLISLDEDGGSQQGQAEITSSTSAASAPTNSDLVDGPGAQAILSSTKAPDVSKVTSTGNDDAETRSKAEGEPEAQAVRVLAREGCTTPAISTTSTASVGDISDLSTNLDSHTGACVRMGTV</sequence>
<reference evidence="2 3" key="1">
    <citation type="submission" date="2014-04" db="EMBL/GenBank/DDBJ databases">
        <title>Evolutionary Origins and Diversification of the Mycorrhizal Mutualists.</title>
        <authorList>
            <consortium name="DOE Joint Genome Institute"/>
            <consortium name="Mycorrhizal Genomics Consortium"/>
            <person name="Kohler A."/>
            <person name="Kuo A."/>
            <person name="Nagy L.G."/>
            <person name="Floudas D."/>
            <person name="Copeland A."/>
            <person name="Barry K.W."/>
            <person name="Cichocki N."/>
            <person name="Veneault-Fourrey C."/>
            <person name="LaButti K."/>
            <person name="Lindquist E.A."/>
            <person name="Lipzen A."/>
            <person name="Lundell T."/>
            <person name="Morin E."/>
            <person name="Murat C."/>
            <person name="Riley R."/>
            <person name="Ohm R."/>
            <person name="Sun H."/>
            <person name="Tunlid A."/>
            <person name="Henrissat B."/>
            <person name="Grigoriev I.V."/>
            <person name="Hibbett D.S."/>
            <person name="Martin F."/>
        </authorList>
    </citation>
    <scope>NUCLEOTIDE SEQUENCE [LARGE SCALE GENOMIC DNA]</scope>
    <source>
        <strain evidence="2 3">Koide BX008</strain>
    </source>
</reference>
<dbReference type="AlphaFoldDB" id="A0A0C2TNC3"/>
<feature type="compositionally biased region" description="Low complexity" evidence="1">
    <location>
        <begin position="207"/>
        <end position="219"/>
    </location>
</feature>
<dbReference type="InParanoid" id="A0A0C2TNC3"/>
<dbReference type="HOGENOM" id="CLU_900066_0_0_1"/>
<feature type="region of interest" description="Disordered" evidence="1">
    <location>
        <begin position="45"/>
        <end position="70"/>
    </location>
</feature>
<protein>
    <submittedName>
        <fullName evidence="2">Uncharacterized protein</fullName>
    </submittedName>
</protein>
<keyword evidence="3" id="KW-1185">Reference proteome</keyword>
<dbReference type="OrthoDB" id="3068562at2759"/>
<feature type="compositionally biased region" description="Basic and acidic residues" evidence="1">
    <location>
        <begin position="61"/>
        <end position="70"/>
    </location>
</feature>
<evidence type="ECO:0000313" key="3">
    <source>
        <dbReference type="Proteomes" id="UP000054549"/>
    </source>
</evidence>
<gene>
    <name evidence="2" type="ORF">M378DRAFT_8154</name>
</gene>
<dbReference type="STRING" id="946122.A0A0C2TNC3"/>
<accession>A0A0C2TNC3</accession>
<dbReference type="EMBL" id="KN818227">
    <property type="protein sequence ID" value="KIL68679.1"/>
    <property type="molecule type" value="Genomic_DNA"/>
</dbReference>
<evidence type="ECO:0000313" key="2">
    <source>
        <dbReference type="EMBL" id="KIL68679.1"/>
    </source>
</evidence>
<dbReference type="Proteomes" id="UP000054549">
    <property type="component" value="Unassembled WGS sequence"/>
</dbReference>
<evidence type="ECO:0000256" key="1">
    <source>
        <dbReference type="SAM" id="MobiDB-lite"/>
    </source>
</evidence>
<name>A0A0C2TNC3_AMAMK</name>
<feature type="region of interest" description="Disordered" evidence="1">
    <location>
        <begin position="195"/>
        <end position="262"/>
    </location>
</feature>
<proteinExistence type="predicted"/>